<evidence type="ECO:0000313" key="4">
    <source>
        <dbReference type="Proteomes" id="UP000541444"/>
    </source>
</evidence>
<dbReference type="PANTHER" id="PTHR10108">
    <property type="entry name" value="SAM-DEPENDENT METHYLTRANSFERASE"/>
    <property type="match status" value="1"/>
</dbReference>
<dbReference type="Proteomes" id="UP000541444">
    <property type="component" value="Unassembled WGS sequence"/>
</dbReference>
<accession>A0A7J7M7B2</accession>
<keyword evidence="2" id="KW-0808">Transferase</keyword>
<organism evidence="3 4">
    <name type="scientific">Kingdonia uniflora</name>
    <dbReference type="NCBI Taxonomy" id="39325"/>
    <lineage>
        <taxon>Eukaryota</taxon>
        <taxon>Viridiplantae</taxon>
        <taxon>Streptophyta</taxon>
        <taxon>Embryophyta</taxon>
        <taxon>Tracheophyta</taxon>
        <taxon>Spermatophyta</taxon>
        <taxon>Magnoliopsida</taxon>
        <taxon>Ranunculales</taxon>
        <taxon>Circaeasteraceae</taxon>
        <taxon>Kingdonia</taxon>
    </lineage>
</organism>
<dbReference type="GO" id="GO:0005768">
    <property type="term" value="C:endosome"/>
    <property type="evidence" value="ECO:0007669"/>
    <property type="project" value="TreeGrafter"/>
</dbReference>
<dbReference type="AlphaFoldDB" id="A0A7J7M7B2"/>
<reference evidence="3 4" key="1">
    <citation type="journal article" date="2020" name="IScience">
        <title>Genome Sequencing of the Endangered Kingdonia uniflora (Circaeasteraceae, Ranunculales) Reveals Potential Mechanisms of Evolutionary Specialization.</title>
        <authorList>
            <person name="Sun Y."/>
            <person name="Deng T."/>
            <person name="Zhang A."/>
            <person name="Moore M.J."/>
            <person name="Landis J.B."/>
            <person name="Lin N."/>
            <person name="Zhang H."/>
            <person name="Zhang X."/>
            <person name="Huang J."/>
            <person name="Zhang X."/>
            <person name="Sun H."/>
            <person name="Wang H."/>
        </authorList>
    </citation>
    <scope>NUCLEOTIDE SEQUENCE [LARGE SCALE GENOMIC DNA]</scope>
    <source>
        <strain evidence="3">TB1705</strain>
        <tissue evidence="3">Leaf</tissue>
    </source>
</reference>
<proteinExistence type="inferred from homology"/>
<dbReference type="InterPro" id="IPR004159">
    <property type="entry name" value="Put_SAM_MeTrfase"/>
</dbReference>
<dbReference type="EMBL" id="JACGCM010001726">
    <property type="protein sequence ID" value="KAF6150765.1"/>
    <property type="molecule type" value="Genomic_DNA"/>
</dbReference>
<dbReference type="GO" id="GO:0016020">
    <property type="term" value="C:membrane"/>
    <property type="evidence" value="ECO:0007669"/>
    <property type="project" value="UniProtKB-SubCell"/>
</dbReference>
<gene>
    <name evidence="3" type="ORF">GIB67_020848</name>
</gene>
<comment type="similarity">
    <text evidence="2">Belongs to the methyltransferase superfamily.</text>
</comment>
<dbReference type="GO" id="GO:0008168">
    <property type="term" value="F:methyltransferase activity"/>
    <property type="evidence" value="ECO:0007669"/>
    <property type="project" value="UniProtKB-UniRule"/>
</dbReference>
<name>A0A7J7M7B2_9MAGN</name>
<comment type="caution">
    <text evidence="3">The sequence shown here is derived from an EMBL/GenBank/DDBJ whole genome shotgun (WGS) entry which is preliminary data.</text>
</comment>
<dbReference type="GO" id="GO:0032259">
    <property type="term" value="P:methylation"/>
    <property type="evidence" value="ECO:0007669"/>
    <property type="project" value="UniProtKB-KW"/>
</dbReference>
<keyword evidence="2" id="KW-0735">Signal-anchor</keyword>
<protein>
    <recommendedName>
        <fullName evidence="2">Methyltransferase</fullName>
        <ecNumber evidence="2">2.1.1.-</ecNumber>
    </recommendedName>
</protein>
<keyword evidence="2" id="KW-0325">Glycoprotein</keyword>
<evidence type="ECO:0000256" key="1">
    <source>
        <dbReference type="ARBA" id="ARBA00022603"/>
    </source>
</evidence>
<evidence type="ECO:0000256" key="2">
    <source>
        <dbReference type="RuleBase" id="RU366043"/>
    </source>
</evidence>
<dbReference type="OrthoDB" id="1909352at2759"/>
<dbReference type="EC" id="2.1.1.-" evidence="2"/>
<comment type="subcellular location">
    <subcellularLocation>
        <location evidence="2">Membrane</location>
        <topology evidence="2">Single-pass type II membrane protein</topology>
    </subcellularLocation>
</comment>
<dbReference type="Pfam" id="PF03141">
    <property type="entry name" value="Methyltransf_29"/>
    <property type="match status" value="1"/>
</dbReference>
<dbReference type="PANTHER" id="PTHR10108:SF1120">
    <property type="entry name" value="METHYLTRANSFERASE PMT8-RELATED"/>
    <property type="match status" value="1"/>
</dbReference>
<keyword evidence="2" id="KW-0812">Transmembrane</keyword>
<keyword evidence="4" id="KW-1185">Reference proteome</keyword>
<keyword evidence="1 2" id="KW-0489">Methyltransferase</keyword>
<dbReference type="GO" id="GO:0005802">
    <property type="term" value="C:trans-Golgi network"/>
    <property type="evidence" value="ECO:0007669"/>
    <property type="project" value="TreeGrafter"/>
</dbReference>
<sequence>MRGGSMGLRLMGPIVPHVFGAALPETFLSRVTFWVSGGSMGGVRGILHTVDAKVDGTSHQGHGIVCRHRLNDDVVWLQTLAGVLGVPHTIAFGYALQLERITGKVGRVERPLCQRSCQHGWNWSEGWRPLGVVSIKWPRSRDEVWKANTPHTHLAQEKSDQNWMVVKDAQCGVACFGAYLLSLNIIAMYVAPNDVHQNQIQFTLERGIPTYLDVLGMKRLPSDIDPDATWELPMEACISPYSDLNWSVYQVWGISMMHEMPHPESQVFENLDIISS</sequence>
<evidence type="ECO:0000313" key="3">
    <source>
        <dbReference type="EMBL" id="KAF6150765.1"/>
    </source>
</evidence>